<feature type="transmembrane region" description="Helical" evidence="4">
    <location>
        <begin position="327"/>
        <end position="346"/>
    </location>
</feature>
<feature type="transmembrane region" description="Helical" evidence="4">
    <location>
        <begin position="400"/>
        <end position="425"/>
    </location>
</feature>
<dbReference type="KEGG" id="peh:Spb1_16180"/>
<dbReference type="AlphaFoldDB" id="A0A518GMC9"/>
<dbReference type="GO" id="GO:0022857">
    <property type="term" value="F:transmembrane transporter activity"/>
    <property type="evidence" value="ECO:0007669"/>
    <property type="project" value="InterPro"/>
</dbReference>
<keyword evidence="1 4" id="KW-0812">Transmembrane</keyword>
<evidence type="ECO:0008006" key="7">
    <source>
        <dbReference type="Google" id="ProtNLM"/>
    </source>
</evidence>
<feature type="transmembrane region" description="Helical" evidence="4">
    <location>
        <begin position="77"/>
        <end position="98"/>
    </location>
</feature>
<dbReference type="Gene3D" id="1.20.1250.20">
    <property type="entry name" value="MFS general substrate transporter like domains"/>
    <property type="match status" value="2"/>
</dbReference>
<dbReference type="PANTHER" id="PTHR23526">
    <property type="entry name" value="INTEGRAL MEMBRANE TRANSPORT PROTEIN-RELATED"/>
    <property type="match status" value="1"/>
</dbReference>
<feature type="transmembrane region" description="Helical" evidence="4">
    <location>
        <begin position="152"/>
        <end position="173"/>
    </location>
</feature>
<evidence type="ECO:0000313" key="6">
    <source>
        <dbReference type="Proteomes" id="UP000315349"/>
    </source>
</evidence>
<dbReference type="Pfam" id="PF07690">
    <property type="entry name" value="MFS_1"/>
    <property type="match status" value="1"/>
</dbReference>
<organism evidence="5 6">
    <name type="scientific">Planctopirus ephydatiae</name>
    <dbReference type="NCBI Taxonomy" id="2528019"/>
    <lineage>
        <taxon>Bacteria</taxon>
        <taxon>Pseudomonadati</taxon>
        <taxon>Planctomycetota</taxon>
        <taxon>Planctomycetia</taxon>
        <taxon>Planctomycetales</taxon>
        <taxon>Planctomycetaceae</taxon>
        <taxon>Planctopirus</taxon>
    </lineage>
</organism>
<dbReference type="InterPro" id="IPR052528">
    <property type="entry name" value="Sugar_transport-like"/>
</dbReference>
<dbReference type="EMBL" id="CP036299">
    <property type="protein sequence ID" value="QDV29704.1"/>
    <property type="molecule type" value="Genomic_DNA"/>
</dbReference>
<reference evidence="5 6" key="1">
    <citation type="submission" date="2019-02" db="EMBL/GenBank/DDBJ databases">
        <title>Deep-cultivation of Planctomycetes and their phenomic and genomic characterization uncovers novel biology.</title>
        <authorList>
            <person name="Wiegand S."/>
            <person name="Jogler M."/>
            <person name="Boedeker C."/>
            <person name="Pinto D."/>
            <person name="Vollmers J."/>
            <person name="Rivas-Marin E."/>
            <person name="Kohn T."/>
            <person name="Peeters S.H."/>
            <person name="Heuer A."/>
            <person name="Rast P."/>
            <person name="Oberbeckmann S."/>
            <person name="Bunk B."/>
            <person name="Jeske O."/>
            <person name="Meyerdierks A."/>
            <person name="Storesund J.E."/>
            <person name="Kallscheuer N."/>
            <person name="Luecker S."/>
            <person name="Lage O.M."/>
            <person name="Pohl T."/>
            <person name="Merkel B.J."/>
            <person name="Hornburger P."/>
            <person name="Mueller R.-W."/>
            <person name="Bruemmer F."/>
            <person name="Labrenz M."/>
            <person name="Spormann A.M."/>
            <person name="Op den Camp H."/>
            <person name="Overmann J."/>
            <person name="Amann R."/>
            <person name="Jetten M.S.M."/>
            <person name="Mascher T."/>
            <person name="Medema M.H."/>
            <person name="Devos D.P."/>
            <person name="Kaster A.-K."/>
            <person name="Ovreas L."/>
            <person name="Rohde M."/>
            <person name="Galperin M.Y."/>
            <person name="Jogler C."/>
        </authorList>
    </citation>
    <scope>NUCLEOTIDE SEQUENCE [LARGE SCALE GENOMIC DNA]</scope>
    <source>
        <strain evidence="5 6">Spb1</strain>
    </source>
</reference>
<dbReference type="InterPro" id="IPR011701">
    <property type="entry name" value="MFS"/>
</dbReference>
<dbReference type="SUPFAM" id="SSF103473">
    <property type="entry name" value="MFS general substrate transporter"/>
    <property type="match status" value="1"/>
</dbReference>
<keyword evidence="2 4" id="KW-1133">Transmembrane helix</keyword>
<dbReference type="InterPro" id="IPR036259">
    <property type="entry name" value="MFS_trans_sf"/>
</dbReference>
<dbReference type="OrthoDB" id="213077at2"/>
<name>A0A518GMC9_9PLAN</name>
<evidence type="ECO:0000313" key="5">
    <source>
        <dbReference type="EMBL" id="QDV29704.1"/>
    </source>
</evidence>
<evidence type="ECO:0000256" key="4">
    <source>
        <dbReference type="SAM" id="Phobius"/>
    </source>
</evidence>
<dbReference type="CDD" id="cd06174">
    <property type="entry name" value="MFS"/>
    <property type="match status" value="1"/>
</dbReference>
<dbReference type="RefSeq" id="WP_145297945.1">
    <property type="nucleotide sequence ID" value="NZ_CP036299.1"/>
</dbReference>
<keyword evidence="6" id="KW-1185">Reference proteome</keyword>
<feature type="transmembrane region" description="Helical" evidence="4">
    <location>
        <begin position="20"/>
        <end position="38"/>
    </location>
</feature>
<feature type="transmembrane region" description="Helical" evidence="4">
    <location>
        <begin position="366"/>
        <end position="388"/>
    </location>
</feature>
<sequence>MKATLPMPAGLSIRIALTSFLWQAGGTLTSGVFFNWFVQEAGAKGWMLGLLLALPDLCGLAGLYARPLLQSGWGRRHLWWFSTIVSRLFFVCMPGIALLHHDFPDPQTALWLIILAISLASVFQGIAFAAWSDWISLLAAPPLWGRTLAIRSMAMIATQLLLPFIAGAIRDFAQSQARMTGSNQLLIMVYAGIFLTGVLLQLVSLLPMLALPEVSLAQVRRSTGLWATLSESFQQPGYGWLIAHAWCLGAANGLTQAVLAQYQFQILKMSILPMQAMFSLMYLIQLPASWQGGQFSSRQREGFVLTVGTAITASSMLFFYFSSPQNWWMIGGAYVVWGAFGAVNVAGPHMALRLSPEGDRSASFAVFRLGAGMAAGLSGIAGALWLSWLLEASTPENAMAAFQMLFLASLAGRCLASLLACGTWCSQKHREN</sequence>
<evidence type="ECO:0000256" key="3">
    <source>
        <dbReference type="ARBA" id="ARBA00023136"/>
    </source>
</evidence>
<dbReference type="Proteomes" id="UP000315349">
    <property type="component" value="Chromosome"/>
</dbReference>
<dbReference type="PANTHER" id="PTHR23526:SF2">
    <property type="entry name" value="MAJOR FACILITATOR SUPERFAMILY (MFS) PROFILE DOMAIN-CONTAINING PROTEIN"/>
    <property type="match status" value="1"/>
</dbReference>
<feature type="transmembrane region" description="Helical" evidence="4">
    <location>
        <begin position="45"/>
        <end position="65"/>
    </location>
</feature>
<evidence type="ECO:0000256" key="2">
    <source>
        <dbReference type="ARBA" id="ARBA00022989"/>
    </source>
</evidence>
<feature type="transmembrane region" description="Helical" evidence="4">
    <location>
        <begin position="302"/>
        <end position="321"/>
    </location>
</feature>
<evidence type="ECO:0000256" key="1">
    <source>
        <dbReference type="ARBA" id="ARBA00022692"/>
    </source>
</evidence>
<gene>
    <name evidence="5" type="ORF">Spb1_16180</name>
</gene>
<feature type="transmembrane region" description="Helical" evidence="4">
    <location>
        <begin position="110"/>
        <end position="132"/>
    </location>
</feature>
<feature type="transmembrane region" description="Helical" evidence="4">
    <location>
        <begin position="185"/>
        <end position="206"/>
    </location>
</feature>
<proteinExistence type="predicted"/>
<accession>A0A518GMC9</accession>
<keyword evidence="3 4" id="KW-0472">Membrane</keyword>
<protein>
    <recommendedName>
        <fullName evidence="7">Major Facilitator Superfamily protein</fullName>
    </recommendedName>
</protein>